<sequence>MPPLAFSWYHKAMITEEIKRITEKIKEALDPERIYLFGSYARNEETEKSDYDFYVVVDEEKGNPLLLCDKAYSAIFDIQEKPCDVIVNHKSKFDIRKYRPTLEKTVANEGVLLYEKRS</sequence>
<keyword evidence="5" id="KW-1185">Reference proteome</keyword>
<evidence type="ECO:0000259" key="1">
    <source>
        <dbReference type="Pfam" id="PF18765"/>
    </source>
</evidence>
<dbReference type="PATRIC" id="fig|1125725.3.peg.893"/>
<dbReference type="PANTHER" id="PTHR33933">
    <property type="entry name" value="NUCLEOTIDYLTRANSFERASE"/>
    <property type="match status" value="1"/>
</dbReference>
<accession>U1GSX9</accession>
<dbReference type="PANTHER" id="PTHR33933:SF1">
    <property type="entry name" value="PROTEIN ADENYLYLTRANSFERASE MNTA-RELATED"/>
    <property type="match status" value="1"/>
</dbReference>
<feature type="domain" description="Polymerase beta nucleotidyltransferase" evidence="1">
    <location>
        <begin position="20"/>
        <end position="116"/>
    </location>
</feature>
<dbReference type="SUPFAM" id="SSF81301">
    <property type="entry name" value="Nucleotidyltransferase"/>
    <property type="match status" value="1"/>
</dbReference>
<keyword evidence="2" id="KW-0808">Transferase</keyword>
<dbReference type="InterPro" id="IPR052548">
    <property type="entry name" value="Type_VII_TA_antitoxin"/>
</dbReference>
<organism evidence="2 4">
    <name type="scientific">Treponema socranskii subsp. socranskii VPI DR56BR1116 = ATCC 35536</name>
    <dbReference type="NCBI Taxonomy" id="1125725"/>
    <lineage>
        <taxon>Bacteria</taxon>
        <taxon>Pseudomonadati</taxon>
        <taxon>Spirochaetota</taxon>
        <taxon>Spirochaetia</taxon>
        <taxon>Spirochaetales</taxon>
        <taxon>Treponemataceae</taxon>
        <taxon>Treponema</taxon>
    </lineage>
</organism>
<name>U1GSX9_TRESO</name>
<proteinExistence type="predicted"/>
<gene>
    <name evidence="3" type="ORF">HMPREF0860_0637</name>
    <name evidence="2" type="ORF">HMPREF1325_1609</name>
</gene>
<dbReference type="eggNOG" id="COG1708">
    <property type="taxonomic scope" value="Bacteria"/>
</dbReference>
<dbReference type="Proteomes" id="UP000016412">
    <property type="component" value="Unassembled WGS sequence"/>
</dbReference>
<comment type="caution">
    <text evidence="2">The sequence shown here is derived from an EMBL/GenBank/DDBJ whole genome shotgun (WGS) entry which is preliminary data.</text>
</comment>
<evidence type="ECO:0000313" key="5">
    <source>
        <dbReference type="Proteomes" id="UP000016646"/>
    </source>
</evidence>
<dbReference type="AlphaFoldDB" id="U1GSX9"/>
<dbReference type="EMBL" id="AUZJ01000017">
    <property type="protein sequence ID" value="ERF61070.1"/>
    <property type="molecule type" value="Genomic_DNA"/>
</dbReference>
<dbReference type="InterPro" id="IPR043519">
    <property type="entry name" value="NT_sf"/>
</dbReference>
<dbReference type="Gene3D" id="3.30.460.10">
    <property type="entry name" value="Beta Polymerase, domain 2"/>
    <property type="match status" value="1"/>
</dbReference>
<reference evidence="4 5" key="1">
    <citation type="submission" date="2013-08" db="EMBL/GenBank/DDBJ databases">
        <authorList>
            <person name="Durkin A.S."/>
            <person name="Haft D.R."/>
            <person name="McCorrison J."/>
            <person name="Torralba M."/>
            <person name="Gillis M."/>
            <person name="Haft D.H."/>
            <person name="Methe B."/>
            <person name="Sutton G."/>
            <person name="Nelson K.E."/>
        </authorList>
    </citation>
    <scope>NUCLEOTIDE SEQUENCE [LARGE SCALE GENOMIC DNA]</scope>
    <source>
        <strain evidence="3 5">ATCC 35536</strain>
        <strain evidence="2 4">VPI DR56BR1116</strain>
    </source>
</reference>
<evidence type="ECO:0000313" key="3">
    <source>
        <dbReference type="EMBL" id="ERK04968.1"/>
    </source>
</evidence>
<dbReference type="Proteomes" id="UP000016646">
    <property type="component" value="Unassembled WGS sequence"/>
</dbReference>
<protein>
    <submittedName>
        <fullName evidence="2">Nucleotidyltransferase domain protein</fullName>
    </submittedName>
</protein>
<dbReference type="GO" id="GO:0016740">
    <property type="term" value="F:transferase activity"/>
    <property type="evidence" value="ECO:0007669"/>
    <property type="project" value="UniProtKB-KW"/>
</dbReference>
<dbReference type="EMBL" id="AVQI01000006">
    <property type="protein sequence ID" value="ERK04968.1"/>
    <property type="molecule type" value="Genomic_DNA"/>
</dbReference>
<dbReference type="STRING" id="1125725.HMPREF1325_1609"/>
<evidence type="ECO:0000313" key="2">
    <source>
        <dbReference type="EMBL" id="ERF61070.1"/>
    </source>
</evidence>
<evidence type="ECO:0000313" key="4">
    <source>
        <dbReference type="Proteomes" id="UP000016412"/>
    </source>
</evidence>
<dbReference type="Pfam" id="PF18765">
    <property type="entry name" value="Polbeta"/>
    <property type="match status" value="1"/>
</dbReference>
<dbReference type="InterPro" id="IPR041633">
    <property type="entry name" value="Polbeta"/>
</dbReference>
<dbReference type="CDD" id="cd05403">
    <property type="entry name" value="NT_KNTase_like"/>
    <property type="match status" value="1"/>
</dbReference>